<evidence type="ECO:0000313" key="3">
    <source>
        <dbReference type="Proteomes" id="UP001390339"/>
    </source>
</evidence>
<organism evidence="2 3">
    <name type="scientific">Apiospora arundinis</name>
    <dbReference type="NCBI Taxonomy" id="335852"/>
    <lineage>
        <taxon>Eukaryota</taxon>
        <taxon>Fungi</taxon>
        <taxon>Dikarya</taxon>
        <taxon>Ascomycota</taxon>
        <taxon>Pezizomycotina</taxon>
        <taxon>Sordariomycetes</taxon>
        <taxon>Xylariomycetidae</taxon>
        <taxon>Amphisphaeriales</taxon>
        <taxon>Apiosporaceae</taxon>
        <taxon>Apiospora</taxon>
    </lineage>
</organism>
<proteinExistence type="predicted"/>
<feature type="compositionally biased region" description="Basic and acidic residues" evidence="1">
    <location>
        <begin position="230"/>
        <end position="259"/>
    </location>
</feature>
<protein>
    <submittedName>
        <fullName evidence="2">Uncharacterized protein</fullName>
    </submittedName>
</protein>
<comment type="caution">
    <text evidence="2">The sequence shown here is derived from an EMBL/GenBank/DDBJ whole genome shotgun (WGS) entry which is preliminary data.</text>
</comment>
<evidence type="ECO:0000313" key="2">
    <source>
        <dbReference type="EMBL" id="KAK8851785.1"/>
    </source>
</evidence>
<sequence length="395" mass="43333">MLQAELQGKAGFFQQVSWYGRLVFYCITCVACKTQTVKEIDEFVGANSGKRYSSVYLGQLRAAARWAAKLIENLEAKLGERAALLMLLCGPSVETYRQLAANGATESRDYLVEELGNLAHFSVDDLALCFSLAFLVTYLGIGKLSLVNQALGTNLSESDYKRRALIADKVLAEDLLRRNAGSKAAENDERANTISDPPETDFGDVSENFPWPGDQNKDSPSPVSDSSQAIDDRPTIEPCPEKREGPAYDRYAKRLKQLEASEPPTPPPETDISSANFSRSCTPLAPIQTETRPEYDEYLARLGFQSSQHPGATHSSDHNSAFETASRRTHVSLAVLQVAQETGTESSDNDSSGEIQGRTYGAFVATADQDVMLGGWELEETGMDEFMGVNSHLRF</sequence>
<feature type="region of interest" description="Disordered" evidence="1">
    <location>
        <begin position="181"/>
        <end position="279"/>
    </location>
</feature>
<gene>
    <name evidence="2" type="ORF">PGQ11_014264</name>
</gene>
<dbReference type="EMBL" id="JAPCWZ010000009">
    <property type="protein sequence ID" value="KAK8851785.1"/>
    <property type="molecule type" value="Genomic_DNA"/>
</dbReference>
<dbReference type="Proteomes" id="UP001390339">
    <property type="component" value="Unassembled WGS sequence"/>
</dbReference>
<keyword evidence="3" id="KW-1185">Reference proteome</keyword>
<feature type="compositionally biased region" description="Polar residues" evidence="1">
    <location>
        <begin position="218"/>
        <end position="229"/>
    </location>
</feature>
<name>A0ABR2HSI1_9PEZI</name>
<reference evidence="2 3" key="1">
    <citation type="journal article" date="2024" name="IMA Fungus">
        <title>Apiospora arundinis, a panoply of carbohydrate-active enzymes and secondary metabolites.</title>
        <authorList>
            <person name="Sorensen T."/>
            <person name="Petersen C."/>
            <person name="Muurmann A.T."/>
            <person name="Christiansen J.V."/>
            <person name="Brundto M.L."/>
            <person name="Overgaard C.K."/>
            <person name="Boysen A.T."/>
            <person name="Wollenberg R.D."/>
            <person name="Larsen T.O."/>
            <person name="Sorensen J.L."/>
            <person name="Nielsen K.L."/>
            <person name="Sondergaard T.E."/>
        </authorList>
    </citation>
    <scope>NUCLEOTIDE SEQUENCE [LARGE SCALE GENOMIC DNA]</scope>
    <source>
        <strain evidence="2 3">AAU 773</strain>
    </source>
</reference>
<accession>A0ABR2HSI1</accession>
<evidence type="ECO:0000256" key="1">
    <source>
        <dbReference type="SAM" id="MobiDB-lite"/>
    </source>
</evidence>